<dbReference type="EMBL" id="LAZR01044192">
    <property type="protein sequence ID" value="KKL05259.1"/>
    <property type="molecule type" value="Genomic_DNA"/>
</dbReference>
<accession>A0A0F9A6S7</accession>
<organism evidence="1">
    <name type="scientific">marine sediment metagenome</name>
    <dbReference type="NCBI Taxonomy" id="412755"/>
    <lineage>
        <taxon>unclassified sequences</taxon>
        <taxon>metagenomes</taxon>
        <taxon>ecological metagenomes</taxon>
    </lineage>
</organism>
<comment type="caution">
    <text evidence="1">The sequence shown here is derived from an EMBL/GenBank/DDBJ whole genome shotgun (WGS) entry which is preliminary data.</text>
</comment>
<sequence length="333" mass="38675">FLHYFYDAEYNRNYSTGSMPGGGMKSNTNIGADYSVGLQRLSLFGEVSYSVNSAVNHFTDKWAILNGASFQLHPQVSMSVLHRYLGAGFYARYGNAFRENSRNSNENGIYTGIEVLPLPHWKITAYLDAYSFPFLAKLIADGHSGFDYHIQADYTERDQLSGYLRYRYKTRPSRINSGGSMGPDLAKPRRSQLRFHISYTITEALVFQNRIELSFYDETVKESGWLAYHDIIYKPPSFPLSFSFRYAMFDTESYDTRIYTYEHDVLYAFAIPSWYGRGIRTYLNTRLKLGRHVDIWFKYALSWYPERETISSGLNEIVGHHKQDINVQLRLKF</sequence>
<protein>
    <recommendedName>
        <fullName evidence="2">Helix-hairpin-helix domain-containing protein</fullName>
    </recommendedName>
</protein>
<evidence type="ECO:0000313" key="1">
    <source>
        <dbReference type="EMBL" id="KKL05259.1"/>
    </source>
</evidence>
<reference evidence="1" key="1">
    <citation type="journal article" date="2015" name="Nature">
        <title>Complex archaea that bridge the gap between prokaryotes and eukaryotes.</title>
        <authorList>
            <person name="Spang A."/>
            <person name="Saw J.H."/>
            <person name="Jorgensen S.L."/>
            <person name="Zaremba-Niedzwiedzka K."/>
            <person name="Martijn J."/>
            <person name="Lind A.E."/>
            <person name="van Eijk R."/>
            <person name="Schleper C."/>
            <person name="Guy L."/>
            <person name="Ettema T.J."/>
        </authorList>
    </citation>
    <scope>NUCLEOTIDE SEQUENCE</scope>
</reference>
<dbReference type="AlphaFoldDB" id="A0A0F9A6S7"/>
<gene>
    <name evidence="1" type="ORF">LCGC14_2607840</name>
</gene>
<feature type="non-terminal residue" evidence="1">
    <location>
        <position position="1"/>
    </location>
</feature>
<evidence type="ECO:0008006" key="2">
    <source>
        <dbReference type="Google" id="ProtNLM"/>
    </source>
</evidence>
<proteinExistence type="predicted"/>
<name>A0A0F9A6S7_9ZZZZ</name>